<evidence type="ECO:0000313" key="3">
    <source>
        <dbReference type="Proteomes" id="UP000001055"/>
    </source>
</evidence>
<dbReference type="RefSeq" id="XP_001796546.1">
    <property type="nucleotide sequence ID" value="XM_001796494.1"/>
</dbReference>
<dbReference type="InParanoid" id="Q0UQ00"/>
<dbReference type="GeneID" id="5973425"/>
<feature type="region of interest" description="Disordered" evidence="1">
    <location>
        <begin position="1"/>
        <end position="36"/>
    </location>
</feature>
<proteinExistence type="predicted"/>
<gene>
    <name evidence="2" type="ORF">SNOG_06164</name>
</gene>
<evidence type="ECO:0000256" key="1">
    <source>
        <dbReference type="SAM" id="MobiDB-lite"/>
    </source>
</evidence>
<dbReference type="AlphaFoldDB" id="Q0UQ00"/>
<name>Q0UQ00_PHANO</name>
<protein>
    <submittedName>
        <fullName evidence="2">Uncharacterized protein</fullName>
    </submittedName>
</protein>
<sequence length="91" mass="9574">MQSLTAWPLSCEATPGTPGIPVADEKRASKSRGILRSGECGPARAACISWHVAIPRLFLPLHLSVWRMHSGSGADDHAPTLSLITPGSASM</sequence>
<dbReference type="KEGG" id="pno:SNOG_06164"/>
<evidence type="ECO:0000313" key="2">
    <source>
        <dbReference type="EMBL" id="EAT85995.1"/>
    </source>
</evidence>
<organism evidence="2 3">
    <name type="scientific">Phaeosphaeria nodorum (strain SN15 / ATCC MYA-4574 / FGSC 10173)</name>
    <name type="common">Glume blotch fungus</name>
    <name type="synonym">Parastagonospora nodorum</name>
    <dbReference type="NCBI Taxonomy" id="321614"/>
    <lineage>
        <taxon>Eukaryota</taxon>
        <taxon>Fungi</taxon>
        <taxon>Dikarya</taxon>
        <taxon>Ascomycota</taxon>
        <taxon>Pezizomycotina</taxon>
        <taxon>Dothideomycetes</taxon>
        <taxon>Pleosporomycetidae</taxon>
        <taxon>Pleosporales</taxon>
        <taxon>Pleosporineae</taxon>
        <taxon>Phaeosphaeriaceae</taxon>
        <taxon>Parastagonospora</taxon>
    </lineage>
</organism>
<accession>Q0UQ00</accession>
<dbReference type="Proteomes" id="UP000001055">
    <property type="component" value="Unassembled WGS sequence"/>
</dbReference>
<feature type="region of interest" description="Disordered" evidence="1">
    <location>
        <begin position="72"/>
        <end position="91"/>
    </location>
</feature>
<feature type="compositionally biased region" description="Polar residues" evidence="1">
    <location>
        <begin position="82"/>
        <end position="91"/>
    </location>
</feature>
<dbReference type="EMBL" id="CH445333">
    <property type="protein sequence ID" value="EAT85995.1"/>
    <property type="molecule type" value="Genomic_DNA"/>
</dbReference>
<reference evidence="3" key="1">
    <citation type="journal article" date="2007" name="Plant Cell">
        <title>Dothideomycete-plant interactions illuminated by genome sequencing and EST analysis of the wheat pathogen Stagonospora nodorum.</title>
        <authorList>
            <person name="Hane J.K."/>
            <person name="Lowe R.G."/>
            <person name="Solomon P.S."/>
            <person name="Tan K.C."/>
            <person name="Schoch C.L."/>
            <person name="Spatafora J.W."/>
            <person name="Crous P.W."/>
            <person name="Kodira C."/>
            <person name="Birren B.W."/>
            <person name="Galagan J.E."/>
            <person name="Torriani S.F."/>
            <person name="McDonald B.A."/>
            <person name="Oliver R.P."/>
        </authorList>
    </citation>
    <scope>NUCLEOTIDE SEQUENCE [LARGE SCALE GENOMIC DNA]</scope>
    <source>
        <strain evidence="3">SN15 / ATCC MYA-4574 / FGSC 10173</strain>
    </source>
</reference>